<evidence type="ECO:0000256" key="1">
    <source>
        <dbReference type="SAM" id="Phobius"/>
    </source>
</evidence>
<feature type="transmembrane region" description="Helical" evidence="1">
    <location>
        <begin position="36"/>
        <end position="59"/>
    </location>
</feature>
<sequence length="383" mass="42230">MQGSLNQYLIRVFVFLIVILAIAVFVYPVLQSAFLSNIYINLIIILSLFFGLGFCIYNLSQLQSNYASLASFNIHKSPQTLTNKPGVLKNLIYELSESDGHHTFRSSKVDKILENIDMSLSGIRETSRYLVGLLVFLGLLGTFWGLLKTIGSVGNVIGGLGIDDTNVAGFFNSLKEGLNAPLQGMSVAFSSSLLGLAGSLILGFVDLQLGQAQSKFSQFAEKIILGNSSPDFMSTNTSNDKNTLAAIQKIYDNLDNLVFSLKETAQNQSQIFSYMKSLTEQLSNLSASAREQDKKLSNFLSTQLNSQSNILQLTTQLAQEGVLDAKTKKYFENIDKGIQQLIAANDKKNNQSNQEVVLDTKTKKFFESMSKDIQQLASKSKKK</sequence>
<dbReference type="AlphaFoldDB" id="A0A381TZ84"/>
<keyword evidence="1" id="KW-0812">Transmembrane</keyword>
<organism evidence="2">
    <name type="scientific">marine metagenome</name>
    <dbReference type="NCBI Taxonomy" id="408172"/>
    <lineage>
        <taxon>unclassified sequences</taxon>
        <taxon>metagenomes</taxon>
        <taxon>ecological metagenomes</taxon>
    </lineage>
</organism>
<evidence type="ECO:0000313" key="2">
    <source>
        <dbReference type="EMBL" id="SVA21316.1"/>
    </source>
</evidence>
<keyword evidence="1" id="KW-0472">Membrane</keyword>
<dbReference type="EMBL" id="UINC01005435">
    <property type="protein sequence ID" value="SVA21316.1"/>
    <property type="molecule type" value="Genomic_DNA"/>
</dbReference>
<feature type="transmembrane region" description="Helical" evidence="1">
    <location>
        <begin position="12"/>
        <end position="30"/>
    </location>
</feature>
<accession>A0A381TZ84</accession>
<feature type="transmembrane region" description="Helical" evidence="1">
    <location>
        <begin position="129"/>
        <end position="147"/>
    </location>
</feature>
<evidence type="ECO:0008006" key="3">
    <source>
        <dbReference type="Google" id="ProtNLM"/>
    </source>
</evidence>
<proteinExistence type="predicted"/>
<protein>
    <recommendedName>
        <fullName evidence="3">MotA/TolQ/ExbB proton channel domain-containing protein</fullName>
    </recommendedName>
</protein>
<gene>
    <name evidence="2" type="ORF">METZ01_LOCUS74170</name>
</gene>
<reference evidence="2" key="1">
    <citation type="submission" date="2018-05" db="EMBL/GenBank/DDBJ databases">
        <authorList>
            <person name="Lanie J.A."/>
            <person name="Ng W.-L."/>
            <person name="Kazmierczak K.M."/>
            <person name="Andrzejewski T.M."/>
            <person name="Davidsen T.M."/>
            <person name="Wayne K.J."/>
            <person name="Tettelin H."/>
            <person name="Glass J.I."/>
            <person name="Rusch D."/>
            <person name="Podicherti R."/>
            <person name="Tsui H.-C.T."/>
            <person name="Winkler M.E."/>
        </authorList>
    </citation>
    <scope>NUCLEOTIDE SEQUENCE</scope>
</reference>
<feature type="transmembrane region" description="Helical" evidence="1">
    <location>
        <begin position="182"/>
        <end position="205"/>
    </location>
</feature>
<name>A0A381TZ84_9ZZZZ</name>
<keyword evidence="1" id="KW-1133">Transmembrane helix</keyword>